<feature type="transmembrane region" description="Helical" evidence="8">
    <location>
        <begin position="99"/>
        <end position="117"/>
    </location>
</feature>
<keyword evidence="6 8" id="KW-0472">Membrane</keyword>
<dbReference type="KEGG" id="ail:FLP10_04305"/>
<dbReference type="EMBL" id="CP043505">
    <property type="protein sequence ID" value="QEO13728.1"/>
    <property type="molecule type" value="Genomic_DNA"/>
</dbReference>
<keyword evidence="5 8" id="KW-1133">Transmembrane helix</keyword>
<dbReference type="OrthoDB" id="5289372at2"/>
<evidence type="ECO:0000256" key="1">
    <source>
        <dbReference type="ARBA" id="ARBA00004651"/>
    </source>
</evidence>
<dbReference type="Proteomes" id="UP000324678">
    <property type="component" value="Chromosome"/>
</dbReference>
<dbReference type="PANTHER" id="PTHR14969">
    <property type="entry name" value="SPHINGOSINE-1-PHOSPHATE PHOSPHOHYDROLASE"/>
    <property type="match status" value="1"/>
</dbReference>
<evidence type="ECO:0000256" key="2">
    <source>
        <dbReference type="ARBA" id="ARBA00022475"/>
    </source>
</evidence>
<evidence type="ECO:0000256" key="3">
    <source>
        <dbReference type="ARBA" id="ARBA00022692"/>
    </source>
</evidence>
<feature type="domain" description="Phosphatidic acid phosphatase type 2/haloperoxidase" evidence="9">
    <location>
        <begin position="100"/>
        <end position="203"/>
    </location>
</feature>
<reference evidence="10 11" key="1">
    <citation type="submission" date="2019-09" db="EMBL/GenBank/DDBJ databases">
        <title>Genome sequencing of strain KACC 19306.</title>
        <authorList>
            <person name="Heo J."/>
            <person name="Kim S.-J."/>
            <person name="Kim J.-S."/>
            <person name="Hong S.-B."/>
            <person name="Kwon S.-W."/>
        </authorList>
    </citation>
    <scope>NUCLEOTIDE SEQUENCE [LARGE SCALE GENOMIC DNA]</scope>
    <source>
        <strain evidence="10 11">KACC 19306</strain>
    </source>
</reference>
<feature type="transmembrane region" description="Helical" evidence="8">
    <location>
        <begin position="69"/>
        <end position="92"/>
    </location>
</feature>
<dbReference type="GO" id="GO:0005886">
    <property type="term" value="C:plasma membrane"/>
    <property type="evidence" value="ECO:0007669"/>
    <property type="project" value="UniProtKB-SubCell"/>
</dbReference>
<dbReference type="PANTHER" id="PTHR14969:SF62">
    <property type="entry name" value="DECAPRENYLPHOSPHORYL-5-PHOSPHORIBOSE PHOSPHATASE RV3807C-RELATED"/>
    <property type="match status" value="1"/>
</dbReference>
<gene>
    <name evidence="10" type="ORF">FLP10_04305</name>
</gene>
<name>A0A5C1YDL5_9MICO</name>
<feature type="transmembrane region" description="Helical" evidence="8">
    <location>
        <begin position="20"/>
        <end position="38"/>
    </location>
</feature>
<sequence>MSREMRESRVRRFRRRVPIAVGLTAIVLAFGLGALIMLRGGGLPMPIDEEWAEEVLTIRGPVGDVLAGFMNWLGGGIVGVILIPAGSAILLVVLGRPWAALYFVLASVVSAAIVQLLKELFGRDRPEDMLVTSDFGSFPSGHVANAATIAVVVGVIMPRARVWAAGVAYTVLMAVSRTYLGVHWVTDTIGGALVGAGAALLVWAVFAGPLERERLGRIERMSRRNAERAQANVTPPTGRTRP</sequence>
<proteinExistence type="predicted"/>
<evidence type="ECO:0000313" key="11">
    <source>
        <dbReference type="Proteomes" id="UP000324678"/>
    </source>
</evidence>
<feature type="transmembrane region" description="Helical" evidence="8">
    <location>
        <begin position="137"/>
        <end position="156"/>
    </location>
</feature>
<dbReference type="AlphaFoldDB" id="A0A5C1YDL5"/>
<keyword evidence="4" id="KW-0378">Hydrolase</keyword>
<feature type="region of interest" description="Disordered" evidence="7">
    <location>
        <begin position="221"/>
        <end position="242"/>
    </location>
</feature>
<evidence type="ECO:0000259" key="9">
    <source>
        <dbReference type="SMART" id="SM00014"/>
    </source>
</evidence>
<keyword evidence="2" id="KW-1003">Cell membrane</keyword>
<dbReference type="RefSeq" id="WP_149159751.1">
    <property type="nucleotide sequence ID" value="NZ_CP043505.1"/>
</dbReference>
<accession>A0A5C1YDL5</accession>
<keyword evidence="3 8" id="KW-0812">Transmembrane</keyword>
<dbReference type="Gene3D" id="1.20.144.10">
    <property type="entry name" value="Phosphatidic acid phosphatase type 2/haloperoxidase"/>
    <property type="match status" value="1"/>
</dbReference>
<evidence type="ECO:0000256" key="5">
    <source>
        <dbReference type="ARBA" id="ARBA00022989"/>
    </source>
</evidence>
<organism evidence="10 11">
    <name type="scientific">Agromyces intestinalis</name>
    <dbReference type="NCBI Taxonomy" id="2592652"/>
    <lineage>
        <taxon>Bacteria</taxon>
        <taxon>Bacillati</taxon>
        <taxon>Actinomycetota</taxon>
        <taxon>Actinomycetes</taxon>
        <taxon>Micrococcales</taxon>
        <taxon>Microbacteriaceae</taxon>
        <taxon>Agromyces</taxon>
    </lineage>
</organism>
<dbReference type="SUPFAM" id="SSF48317">
    <property type="entry name" value="Acid phosphatase/Vanadium-dependent haloperoxidase"/>
    <property type="match status" value="1"/>
</dbReference>
<dbReference type="CDD" id="cd03392">
    <property type="entry name" value="PAP2_like_2"/>
    <property type="match status" value="1"/>
</dbReference>
<dbReference type="SMART" id="SM00014">
    <property type="entry name" value="acidPPc"/>
    <property type="match status" value="1"/>
</dbReference>
<evidence type="ECO:0000256" key="7">
    <source>
        <dbReference type="SAM" id="MobiDB-lite"/>
    </source>
</evidence>
<evidence type="ECO:0000256" key="6">
    <source>
        <dbReference type="ARBA" id="ARBA00023136"/>
    </source>
</evidence>
<dbReference type="InterPro" id="IPR000326">
    <property type="entry name" value="PAP2/HPO"/>
</dbReference>
<feature type="compositionally biased region" description="Polar residues" evidence="7">
    <location>
        <begin position="231"/>
        <end position="242"/>
    </location>
</feature>
<dbReference type="Pfam" id="PF01569">
    <property type="entry name" value="PAP2"/>
    <property type="match status" value="1"/>
</dbReference>
<dbReference type="GO" id="GO:0016787">
    <property type="term" value="F:hydrolase activity"/>
    <property type="evidence" value="ECO:0007669"/>
    <property type="project" value="UniProtKB-KW"/>
</dbReference>
<feature type="transmembrane region" description="Helical" evidence="8">
    <location>
        <begin position="188"/>
        <end position="210"/>
    </location>
</feature>
<comment type="subcellular location">
    <subcellularLocation>
        <location evidence="1">Cell membrane</location>
        <topology evidence="1">Multi-pass membrane protein</topology>
    </subcellularLocation>
</comment>
<protein>
    <submittedName>
        <fullName evidence="10">Phosphatase PAP2 family protein</fullName>
    </submittedName>
</protein>
<keyword evidence="11" id="KW-1185">Reference proteome</keyword>
<evidence type="ECO:0000313" key="10">
    <source>
        <dbReference type="EMBL" id="QEO13728.1"/>
    </source>
</evidence>
<dbReference type="InterPro" id="IPR036938">
    <property type="entry name" value="PAP2/HPO_sf"/>
</dbReference>
<evidence type="ECO:0000256" key="8">
    <source>
        <dbReference type="SAM" id="Phobius"/>
    </source>
</evidence>
<feature type="transmembrane region" description="Helical" evidence="8">
    <location>
        <begin position="163"/>
        <end position="182"/>
    </location>
</feature>
<evidence type="ECO:0000256" key="4">
    <source>
        <dbReference type="ARBA" id="ARBA00022801"/>
    </source>
</evidence>